<comment type="caution">
    <text evidence="2">The sequence shown here is derived from an EMBL/GenBank/DDBJ whole genome shotgun (WGS) entry which is preliminary data.</text>
</comment>
<feature type="region of interest" description="Disordered" evidence="1">
    <location>
        <begin position="18"/>
        <end position="42"/>
    </location>
</feature>
<evidence type="ECO:0000313" key="3">
    <source>
        <dbReference type="Proteomes" id="UP000020681"/>
    </source>
</evidence>
<evidence type="ECO:0000256" key="1">
    <source>
        <dbReference type="SAM" id="MobiDB-lite"/>
    </source>
</evidence>
<organism evidence="2 3">
    <name type="scientific">Mycobacterium ulcerans str. Harvey</name>
    <dbReference type="NCBI Taxonomy" id="1299332"/>
    <lineage>
        <taxon>Bacteria</taxon>
        <taxon>Bacillati</taxon>
        <taxon>Actinomycetota</taxon>
        <taxon>Actinomycetes</taxon>
        <taxon>Mycobacteriales</taxon>
        <taxon>Mycobacteriaceae</taxon>
        <taxon>Mycobacterium</taxon>
        <taxon>Mycobacterium ulcerans group</taxon>
    </lineage>
</organism>
<protein>
    <submittedName>
        <fullName evidence="2">Uncharacterized protein</fullName>
    </submittedName>
</protein>
<name>A0ABN0QV55_MYCUL</name>
<dbReference type="EMBL" id="JAOL01000136">
    <property type="protein sequence ID" value="EUA88694.1"/>
    <property type="molecule type" value="Genomic_DNA"/>
</dbReference>
<keyword evidence="3" id="KW-1185">Reference proteome</keyword>
<accession>A0ABN0QV55</accession>
<reference evidence="2 3" key="1">
    <citation type="submission" date="2014-01" db="EMBL/GenBank/DDBJ databases">
        <authorList>
            <person name="Dobos K."/>
            <person name="Lenaerts A."/>
            <person name="Ordway D."/>
            <person name="DeGroote M.A."/>
            <person name="Parker T."/>
            <person name="Sizemore C."/>
            <person name="Tallon L.J."/>
            <person name="Sadzewicz L.K."/>
            <person name="Sengamalay N."/>
            <person name="Fraser C.M."/>
            <person name="Hine E."/>
            <person name="Shefchek K.A."/>
            <person name="Das S.P."/>
            <person name="Tettelin H."/>
        </authorList>
    </citation>
    <scope>NUCLEOTIDE SEQUENCE [LARGE SCALE GENOMIC DNA]</scope>
    <source>
        <strain evidence="2 3">Harvey</strain>
    </source>
</reference>
<proteinExistence type="predicted"/>
<dbReference type="Proteomes" id="UP000020681">
    <property type="component" value="Unassembled WGS sequence"/>
</dbReference>
<evidence type="ECO:0000313" key="2">
    <source>
        <dbReference type="EMBL" id="EUA88694.1"/>
    </source>
</evidence>
<gene>
    <name evidence="2" type="ORF">I551_4840</name>
</gene>
<sequence length="42" mass="4363">MAGHCARLVDHNDARAKAGTGVLPAHSTIAVSTSPRSTDHRP</sequence>